<name>A0A9P7AXN0_9HELO</name>
<dbReference type="OrthoDB" id="5423884at2759"/>
<sequence>MAPIPIPLDARSLSSHLSSVASLAKRLPTSRLLSRQSNPSIIPSTYGSINSGPAPGTVVGIVLGSVGGFLLILWLIYTCMNFGNWSSSSSYTESVVIRDRRKSHGSQRSRRVSETVEVRRERSPIRIVRDEPRREPVERVVVEERREARRERSRSSDEVIVIEDHSPPPRRSKSKRDRHDEERRESGFRTVDPLAYGGVVGGRKSSGRR</sequence>
<gene>
    <name evidence="3" type="ORF">D0Z07_4402</name>
</gene>
<dbReference type="Proteomes" id="UP000785200">
    <property type="component" value="Unassembled WGS sequence"/>
</dbReference>
<keyword evidence="2" id="KW-0472">Membrane</keyword>
<feature type="transmembrane region" description="Helical" evidence="2">
    <location>
        <begin position="58"/>
        <end position="77"/>
    </location>
</feature>
<accession>A0A9P7AXN0</accession>
<dbReference type="AlphaFoldDB" id="A0A9P7AXN0"/>
<feature type="compositionally biased region" description="Basic and acidic residues" evidence="1">
    <location>
        <begin position="144"/>
        <end position="167"/>
    </location>
</feature>
<evidence type="ECO:0000256" key="2">
    <source>
        <dbReference type="SAM" id="Phobius"/>
    </source>
</evidence>
<reference evidence="3" key="1">
    <citation type="submission" date="2019-07" db="EMBL/GenBank/DDBJ databases">
        <title>Hyphodiscus hymeniophilus genome sequencing and assembly.</title>
        <authorList>
            <person name="Kramer G."/>
            <person name="Nodwell J."/>
        </authorList>
    </citation>
    <scope>NUCLEOTIDE SEQUENCE</scope>
    <source>
        <strain evidence="3">ATCC 34498</strain>
    </source>
</reference>
<protein>
    <submittedName>
        <fullName evidence="3">Uncharacterized protein</fullName>
    </submittedName>
</protein>
<feature type="compositionally biased region" description="Basic and acidic residues" evidence="1">
    <location>
        <begin position="177"/>
        <end position="187"/>
    </location>
</feature>
<keyword evidence="4" id="KW-1185">Reference proteome</keyword>
<organism evidence="3 4">
    <name type="scientific">Hyphodiscus hymeniophilus</name>
    <dbReference type="NCBI Taxonomy" id="353542"/>
    <lineage>
        <taxon>Eukaryota</taxon>
        <taxon>Fungi</taxon>
        <taxon>Dikarya</taxon>
        <taxon>Ascomycota</taxon>
        <taxon>Pezizomycotina</taxon>
        <taxon>Leotiomycetes</taxon>
        <taxon>Helotiales</taxon>
        <taxon>Hyphodiscaceae</taxon>
        <taxon>Hyphodiscus</taxon>
    </lineage>
</organism>
<feature type="region of interest" description="Disordered" evidence="1">
    <location>
        <begin position="144"/>
        <end position="209"/>
    </location>
</feature>
<feature type="region of interest" description="Disordered" evidence="1">
    <location>
        <begin position="98"/>
        <end position="117"/>
    </location>
</feature>
<evidence type="ECO:0000256" key="1">
    <source>
        <dbReference type="SAM" id="MobiDB-lite"/>
    </source>
</evidence>
<evidence type="ECO:0000313" key="4">
    <source>
        <dbReference type="Proteomes" id="UP000785200"/>
    </source>
</evidence>
<evidence type="ECO:0000313" key="3">
    <source>
        <dbReference type="EMBL" id="KAG0649170.1"/>
    </source>
</evidence>
<feature type="compositionally biased region" description="Basic residues" evidence="1">
    <location>
        <begin position="99"/>
        <end position="110"/>
    </location>
</feature>
<keyword evidence="2" id="KW-0812">Transmembrane</keyword>
<keyword evidence="2" id="KW-1133">Transmembrane helix</keyword>
<dbReference type="EMBL" id="VNKQ01000008">
    <property type="protein sequence ID" value="KAG0649170.1"/>
    <property type="molecule type" value="Genomic_DNA"/>
</dbReference>
<proteinExistence type="predicted"/>
<comment type="caution">
    <text evidence="3">The sequence shown here is derived from an EMBL/GenBank/DDBJ whole genome shotgun (WGS) entry which is preliminary data.</text>
</comment>